<comment type="caution">
    <text evidence="2">The sequence shown here is derived from an EMBL/GenBank/DDBJ whole genome shotgun (WGS) entry which is preliminary data.</text>
</comment>
<accession>A0AAE5BTX9</accession>
<reference evidence="2" key="1">
    <citation type="submission" date="2020-01" db="EMBL/GenBank/DDBJ databases">
        <authorList>
            <person name="Chen W.-M."/>
        </authorList>
    </citation>
    <scope>NUCLEOTIDE SEQUENCE</scope>
    <source>
        <strain evidence="2">CYK-10</strain>
    </source>
</reference>
<feature type="signal peptide" evidence="1">
    <location>
        <begin position="1"/>
        <end position="18"/>
    </location>
</feature>
<evidence type="ECO:0000313" key="3">
    <source>
        <dbReference type="Proteomes" id="UP001193501"/>
    </source>
</evidence>
<organism evidence="2 3">
    <name type="scientific">Stagnihabitans tardus</name>
    <dbReference type="NCBI Taxonomy" id="2699202"/>
    <lineage>
        <taxon>Bacteria</taxon>
        <taxon>Pseudomonadati</taxon>
        <taxon>Pseudomonadota</taxon>
        <taxon>Alphaproteobacteria</taxon>
        <taxon>Rhodobacterales</taxon>
        <taxon>Paracoccaceae</taxon>
        <taxon>Stagnihabitans</taxon>
    </lineage>
</organism>
<gene>
    <name evidence="2" type="ORF">GV832_01255</name>
</gene>
<evidence type="ECO:0000256" key="1">
    <source>
        <dbReference type="SAM" id="SignalP"/>
    </source>
</evidence>
<name>A0AAE5BTX9_9RHOB</name>
<dbReference type="AlphaFoldDB" id="A0AAE5BTX9"/>
<sequence length="316" mass="33665">MRPWAPLLLCALPGAALAGEPAFSCAGALSVPEAAICAAPDLALADRVLSALYGKALAAEPGQRPRQRAFLAERDACVSDTTCLREAYGGRIAELGGLSGFDLGLTEFRWVAPLEGASVSGLWAPEASDDGHLRGPALFEVTLAETRLVLVAPEIALARDLPPKDRPLRLTWADRALSGACEKNGEDICLYPGEGPFDLQDLDFDGAPEALIADAGAGQRGVPLIWVYSLPEGRDLSRDHAVFGRIDGLTQVNLTRREIVIMTSSGACSSSADTYAAERNFALVEIEAWSTEGEDCHHDLTRIAPDGSRRTTRIED</sequence>
<dbReference type="Proteomes" id="UP001193501">
    <property type="component" value="Unassembled WGS sequence"/>
</dbReference>
<evidence type="ECO:0008006" key="4">
    <source>
        <dbReference type="Google" id="ProtNLM"/>
    </source>
</evidence>
<proteinExistence type="predicted"/>
<keyword evidence="1" id="KW-0732">Signal</keyword>
<evidence type="ECO:0000313" key="2">
    <source>
        <dbReference type="EMBL" id="NBZ86194.1"/>
    </source>
</evidence>
<protein>
    <recommendedName>
        <fullName evidence="4">Lysozyme inhibitor LprI N-terminal domain-containing protein</fullName>
    </recommendedName>
</protein>
<dbReference type="EMBL" id="JAABNR010000001">
    <property type="protein sequence ID" value="NBZ86194.1"/>
    <property type="molecule type" value="Genomic_DNA"/>
</dbReference>
<dbReference type="RefSeq" id="WP_168772988.1">
    <property type="nucleotide sequence ID" value="NZ_JAABNR010000001.1"/>
</dbReference>
<feature type="chain" id="PRO_5042134069" description="Lysozyme inhibitor LprI N-terminal domain-containing protein" evidence="1">
    <location>
        <begin position="19"/>
        <end position="316"/>
    </location>
</feature>
<keyword evidence="3" id="KW-1185">Reference proteome</keyword>